<feature type="transmembrane region" description="Helical" evidence="9">
    <location>
        <begin position="75"/>
        <end position="99"/>
    </location>
</feature>
<feature type="transmembrane region" description="Helical" evidence="9">
    <location>
        <begin position="213"/>
        <end position="232"/>
    </location>
</feature>
<protein>
    <submittedName>
        <fullName evidence="11">Amino acid ABC transporter permease</fullName>
    </submittedName>
</protein>
<evidence type="ECO:0000256" key="1">
    <source>
        <dbReference type="ARBA" id="ARBA00004651"/>
    </source>
</evidence>
<evidence type="ECO:0000259" key="10">
    <source>
        <dbReference type="PROSITE" id="PS50928"/>
    </source>
</evidence>
<dbReference type="InterPro" id="IPR035906">
    <property type="entry name" value="MetI-like_sf"/>
</dbReference>
<dbReference type="Proteomes" id="UP001652461">
    <property type="component" value="Unassembled WGS sequence"/>
</dbReference>
<evidence type="ECO:0000256" key="7">
    <source>
        <dbReference type="ARBA" id="ARBA00022989"/>
    </source>
</evidence>
<comment type="subcellular location">
    <subcellularLocation>
        <location evidence="1 9">Cell membrane</location>
        <topology evidence="1 9">Multi-pass membrane protein</topology>
    </subcellularLocation>
</comment>
<keyword evidence="12" id="KW-1185">Reference proteome</keyword>
<keyword evidence="6" id="KW-0029">Amino-acid transport</keyword>
<dbReference type="EMBL" id="JAOQKC010000010">
    <property type="protein sequence ID" value="MCU6697005.1"/>
    <property type="molecule type" value="Genomic_DNA"/>
</dbReference>
<keyword evidence="5 9" id="KW-0812">Transmembrane</keyword>
<dbReference type="NCBIfam" id="TIGR01726">
    <property type="entry name" value="HEQRo_perm_3TM"/>
    <property type="match status" value="1"/>
</dbReference>
<evidence type="ECO:0000256" key="2">
    <source>
        <dbReference type="ARBA" id="ARBA00010072"/>
    </source>
</evidence>
<dbReference type="CDD" id="cd06261">
    <property type="entry name" value="TM_PBP2"/>
    <property type="match status" value="1"/>
</dbReference>
<name>A0ABT2RXF2_9FIRM</name>
<evidence type="ECO:0000256" key="8">
    <source>
        <dbReference type="ARBA" id="ARBA00023136"/>
    </source>
</evidence>
<proteinExistence type="inferred from homology"/>
<evidence type="ECO:0000256" key="9">
    <source>
        <dbReference type="RuleBase" id="RU363032"/>
    </source>
</evidence>
<dbReference type="Pfam" id="PF00528">
    <property type="entry name" value="BPD_transp_1"/>
    <property type="match status" value="1"/>
</dbReference>
<keyword evidence="4" id="KW-1003">Cell membrane</keyword>
<feature type="transmembrane region" description="Helical" evidence="9">
    <location>
        <begin position="31"/>
        <end position="54"/>
    </location>
</feature>
<evidence type="ECO:0000256" key="4">
    <source>
        <dbReference type="ARBA" id="ARBA00022475"/>
    </source>
</evidence>
<dbReference type="PROSITE" id="PS50928">
    <property type="entry name" value="ABC_TM1"/>
    <property type="match status" value="1"/>
</dbReference>
<reference evidence="11 12" key="1">
    <citation type="journal article" date="2021" name="ISME Commun">
        <title>Automated analysis of genomic sequences facilitates high-throughput and comprehensive description of bacteria.</title>
        <authorList>
            <person name="Hitch T.C.A."/>
        </authorList>
    </citation>
    <scope>NUCLEOTIDE SEQUENCE [LARGE SCALE GENOMIC DNA]</scope>
    <source>
        <strain evidence="11 12">Sanger_04</strain>
    </source>
</reference>
<keyword evidence="8 9" id="KW-0472">Membrane</keyword>
<dbReference type="InterPro" id="IPR010065">
    <property type="entry name" value="AA_ABC_transptr_permease_3TM"/>
</dbReference>
<sequence length="267" mass="29316">MSISNMNFLERILYLLQRYGVSYLKGAGTTLAIALVSTAIGCLIGFVVGVVQTIPVDKKRDSAAKRGLLRVVKMILKAYVELFRGTPMIVQAVFIYYGLSQMFQIQLGMWSAAFLVVSINTGAYMAESVRGGIISVDPGQMEGAKAIGMTHVQAMKNVILPQAIRNIMPQIGNNLIINIKDTSVLSVISIVDLFFVHKSVAGALYTYFESATIVMAIYLTMTLVTSRLLLLVEKKMDGDANYELVDTMDIGNQLRTIRENDGEGRRG</sequence>
<comment type="similarity">
    <text evidence="2">Belongs to the binding-protein-dependent transport system permease family. HisMQ subfamily.</text>
</comment>
<dbReference type="InterPro" id="IPR043429">
    <property type="entry name" value="ArtM/GltK/GlnP/TcyL/YhdX-like"/>
</dbReference>
<feature type="transmembrane region" description="Helical" evidence="9">
    <location>
        <begin position="184"/>
        <end position="207"/>
    </location>
</feature>
<organism evidence="11 12">
    <name type="scientific">Laedolimicola ammoniilytica</name>
    <dbReference type="NCBI Taxonomy" id="2981771"/>
    <lineage>
        <taxon>Bacteria</taxon>
        <taxon>Bacillati</taxon>
        <taxon>Bacillota</taxon>
        <taxon>Clostridia</taxon>
        <taxon>Lachnospirales</taxon>
        <taxon>Lachnospiraceae</taxon>
        <taxon>Laedolimicola</taxon>
    </lineage>
</organism>
<dbReference type="PANTHER" id="PTHR30614">
    <property type="entry name" value="MEMBRANE COMPONENT OF AMINO ACID ABC TRANSPORTER"/>
    <property type="match status" value="1"/>
</dbReference>
<evidence type="ECO:0000256" key="6">
    <source>
        <dbReference type="ARBA" id="ARBA00022970"/>
    </source>
</evidence>
<comment type="caution">
    <text evidence="11">The sequence shown here is derived from an EMBL/GenBank/DDBJ whole genome shotgun (WGS) entry which is preliminary data.</text>
</comment>
<dbReference type="PANTHER" id="PTHR30614:SF20">
    <property type="entry name" value="GLUTAMINE TRANSPORT SYSTEM PERMEASE PROTEIN GLNP"/>
    <property type="match status" value="1"/>
</dbReference>
<dbReference type="RefSeq" id="WP_158363481.1">
    <property type="nucleotide sequence ID" value="NZ_JAOQKC010000010.1"/>
</dbReference>
<evidence type="ECO:0000313" key="12">
    <source>
        <dbReference type="Proteomes" id="UP001652461"/>
    </source>
</evidence>
<dbReference type="InterPro" id="IPR000515">
    <property type="entry name" value="MetI-like"/>
</dbReference>
<accession>A0ABT2RXF2</accession>
<keyword evidence="7 9" id="KW-1133">Transmembrane helix</keyword>
<gene>
    <name evidence="11" type="ORF">OCV63_08860</name>
</gene>
<dbReference type="Gene3D" id="1.10.3720.10">
    <property type="entry name" value="MetI-like"/>
    <property type="match status" value="1"/>
</dbReference>
<evidence type="ECO:0000256" key="5">
    <source>
        <dbReference type="ARBA" id="ARBA00022692"/>
    </source>
</evidence>
<evidence type="ECO:0000313" key="11">
    <source>
        <dbReference type="EMBL" id="MCU6697005.1"/>
    </source>
</evidence>
<dbReference type="SUPFAM" id="SSF161098">
    <property type="entry name" value="MetI-like"/>
    <property type="match status" value="1"/>
</dbReference>
<feature type="transmembrane region" description="Helical" evidence="9">
    <location>
        <begin position="105"/>
        <end position="126"/>
    </location>
</feature>
<keyword evidence="3 9" id="KW-0813">Transport</keyword>
<evidence type="ECO:0000256" key="3">
    <source>
        <dbReference type="ARBA" id="ARBA00022448"/>
    </source>
</evidence>
<feature type="domain" description="ABC transmembrane type-1" evidence="10">
    <location>
        <begin position="27"/>
        <end position="232"/>
    </location>
</feature>